<dbReference type="GO" id="GO:0006355">
    <property type="term" value="P:regulation of DNA-templated transcription"/>
    <property type="evidence" value="ECO:0007669"/>
    <property type="project" value="InterPro"/>
</dbReference>
<dbReference type="PANTHER" id="PTHR44688:SF16">
    <property type="entry name" value="DNA-BINDING TRANSCRIPTIONAL ACTIVATOR DEVR_DOSR"/>
    <property type="match status" value="1"/>
</dbReference>
<evidence type="ECO:0000259" key="5">
    <source>
        <dbReference type="PROSITE" id="PS50043"/>
    </source>
</evidence>
<feature type="signal peptide" evidence="4">
    <location>
        <begin position="1"/>
        <end position="17"/>
    </location>
</feature>
<keyword evidence="3" id="KW-0804">Transcription</keyword>
<dbReference type="InterPro" id="IPR016032">
    <property type="entry name" value="Sig_transdc_resp-reg_C-effctor"/>
</dbReference>
<keyword evidence="1" id="KW-0805">Transcription regulation</keyword>
<keyword evidence="4" id="KW-0732">Signal</keyword>
<keyword evidence="7" id="KW-1185">Reference proteome</keyword>
<evidence type="ECO:0000256" key="2">
    <source>
        <dbReference type="ARBA" id="ARBA00023125"/>
    </source>
</evidence>
<evidence type="ECO:0000313" key="7">
    <source>
        <dbReference type="Proteomes" id="UP000198977"/>
    </source>
</evidence>
<dbReference type="GO" id="GO:0003677">
    <property type="term" value="F:DNA binding"/>
    <property type="evidence" value="ECO:0007669"/>
    <property type="project" value="UniProtKB-KW"/>
</dbReference>
<dbReference type="AlphaFoldDB" id="A0A1I2BG73"/>
<feature type="chain" id="PRO_5011600671" evidence="4">
    <location>
        <begin position="18"/>
        <end position="268"/>
    </location>
</feature>
<organism evidence="6 7">
    <name type="scientific">Sulfitobacter brevis</name>
    <dbReference type="NCBI Taxonomy" id="74348"/>
    <lineage>
        <taxon>Bacteria</taxon>
        <taxon>Pseudomonadati</taxon>
        <taxon>Pseudomonadota</taxon>
        <taxon>Alphaproteobacteria</taxon>
        <taxon>Rhodobacterales</taxon>
        <taxon>Roseobacteraceae</taxon>
        <taxon>Sulfitobacter</taxon>
    </lineage>
</organism>
<accession>A0A1I2BG73</accession>
<dbReference type="PROSITE" id="PS50043">
    <property type="entry name" value="HTH_LUXR_2"/>
    <property type="match status" value="1"/>
</dbReference>
<protein>
    <submittedName>
        <fullName evidence="6">DNA-binding transcriptional regulator, CsgD family</fullName>
    </submittedName>
</protein>
<dbReference type="SMART" id="SM00421">
    <property type="entry name" value="HTH_LUXR"/>
    <property type="match status" value="1"/>
</dbReference>
<dbReference type="RefSeq" id="WP_093924130.1">
    <property type="nucleotide sequence ID" value="NZ_FOMW01000008.1"/>
</dbReference>
<dbReference type="EMBL" id="FOMW01000008">
    <property type="protein sequence ID" value="SFE55174.1"/>
    <property type="molecule type" value="Genomic_DNA"/>
</dbReference>
<dbReference type="CDD" id="cd06170">
    <property type="entry name" value="LuxR_C_like"/>
    <property type="match status" value="1"/>
</dbReference>
<proteinExistence type="predicted"/>
<dbReference type="PRINTS" id="PR00038">
    <property type="entry name" value="HTHLUXR"/>
</dbReference>
<reference evidence="6 7" key="1">
    <citation type="submission" date="2016-10" db="EMBL/GenBank/DDBJ databases">
        <authorList>
            <person name="de Groot N.N."/>
        </authorList>
    </citation>
    <scope>NUCLEOTIDE SEQUENCE [LARGE SCALE GENOMIC DNA]</scope>
    <source>
        <strain evidence="6 7">DSM 11443</strain>
    </source>
</reference>
<dbReference type="PROSITE" id="PS00622">
    <property type="entry name" value="HTH_LUXR_1"/>
    <property type="match status" value="1"/>
</dbReference>
<evidence type="ECO:0000256" key="4">
    <source>
        <dbReference type="SAM" id="SignalP"/>
    </source>
</evidence>
<keyword evidence="2 6" id="KW-0238">DNA-binding</keyword>
<dbReference type="OrthoDB" id="343383at2"/>
<dbReference type="InterPro" id="IPR000792">
    <property type="entry name" value="Tscrpt_reg_LuxR_C"/>
</dbReference>
<dbReference type="InterPro" id="IPR036388">
    <property type="entry name" value="WH-like_DNA-bd_sf"/>
</dbReference>
<dbReference type="Proteomes" id="UP000198977">
    <property type="component" value="Unassembled WGS sequence"/>
</dbReference>
<dbReference type="STRING" id="74348.SAMN04488523_10897"/>
<gene>
    <name evidence="6" type="ORF">SAMN04488523_10897</name>
</gene>
<name>A0A1I2BG73_9RHOB</name>
<dbReference type="SUPFAM" id="SSF46894">
    <property type="entry name" value="C-terminal effector domain of the bipartite response regulators"/>
    <property type="match status" value="1"/>
</dbReference>
<dbReference type="PANTHER" id="PTHR44688">
    <property type="entry name" value="DNA-BINDING TRANSCRIPTIONAL ACTIVATOR DEVR_DOSR"/>
    <property type="match status" value="1"/>
</dbReference>
<feature type="domain" description="HTH luxR-type" evidence="5">
    <location>
        <begin position="200"/>
        <end position="265"/>
    </location>
</feature>
<sequence length="268" mass="28075">MTVPPLPALTRANAALAAVFTGAEGAEALLRAAQALVPVTAGLAVVNMPDAPPAYLADSYSSATAKAAVQHYVSSTYLLNPIWNAIREGLAPGIHRMADLAPDHWGLAAGESGVTPAKAEEIGYLTTGWPRGQAEVSILTALPEGAMAELSLARPSAEGGFSAEMIGILASMKPLIDAAQVALWARRAPVAPPPVARPLALFGRDRLSPREAEILQLVLKGHSNLSVSLALGITVPTVKTHRKNAYAKLGVSTQQELFHCFLTWAEKV</sequence>
<dbReference type="Pfam" id="PF00196">
    <property type="entry name" value="GerE"/>
    <property type="match status" value="1"/>
</dbReference>
<evidence type="ECO:0000256" key="1">
    <source>
        <dbReference type="ARBA" id="ARBA00023015"/>
    </source>
</evidence>
<dbReference type="Gene3D" id="1.10.10.10">
    <property type="entry name" value="Winged helix-like DNA-binding domain superfamily/Winged helix DNA-binding domain"/>
    <property type="match status" value="1"/>
</dbReference>
<evidence type="ECO:0000313" key="6">
    <source>
        <dbReference type="EMBL" id="SFE55174.1"/>
    </source>
</evidence>
<evidence type="ECO:0000256" key="3">
    <source>
        <dbReference type="ARBA" id="ARBA00023163"/>
    </source>
</evidence>